<keyword evidence="5 6" id="KW-0472">Membrane</keyword>
<keyword evidence="4 6" id="KW-1133">Transmembrane helix</keyword>
<dbReference type="GO" id="GO:0000271">
    <property type="term" value="P:polysaccharide biosynthetic process"/>
    <property type="evidence" value="ECO:0007669"/>
    <property type="project" value="InterPro"/>
</dbReference>
<protein>
    <recommendedName>
        <fullName evidence="7">GtrA/DPMS transmembrane domain-containing protein</fullName>
    </recommendedName>
</protein>
<feature type="transmembrane region" description="Helical" evidence="6">
    <location>
        <begin position="20"/>
        <end position="43"/>
    </location>
</feature>
<organism evidence="8">
    <name type="scientific">bioreactor metagenome</name>
    <dbReference type="NCBI Taxonomy" id="1076179"/>
    <lineage>
        <taxon>unclassified sequences</taxon>
        <taxon>metagenomes</taxon>
        <taxon>ecological metagenomes</taxon>
    </lineage>
</organism>
<gene>
    <name evidence="8" type="ORF">SDC9_122656</name>
</gene>
<evidence type="ECO:0000256" key="4">
    <source>
        <dbReference type="ARBA" id="ARBA00022989"/>
    </source>
</evidence>
<dbReference type="Pfam" id="PF04138">
    <property type="entry name" value="GtrA_DPMS_TM"/>
    <property type="match status" value="1"/>
</dbReference>
<accession>A0A645CFM9</accession>
<proteinExistence type="inferred from homology"/>
<evidence type="ECO:0000313" key="8">
    <source>
        <dbReference type="EMBL" id="MPM75662.1"/>
    </source>
</evidence>
<dbReference type="InterPro" id="IPR007267">
    <property type="entry name" value="GtrA_DPMS_TM"/>
</dbReference>
<dbReference type="InterPro" id="IPR051401">
    <property type="entry name" value="GtrA_CellWall_Glycosyl"/>
</dbReference>
<comment type="caution">
    <text evidence="8">The sequence shown here is derived from an EMBL/GenBank/DDBJ whole genome shotgun (WGS) entry which is preliminary data.</text>
</comment>
<evidence type="ECO:0000256" key="6">
    <source>
        <dbReference type="SAM" id="Phobius"/>
    </source>
</evidence>
<feature type="transmembrane region" description="Helical" evidence="6">
    <location>
        <begin position="63"/>
        <end position="82"/>
    </location>
</feature>
<sequence length="157" mass="18188">MIDKIKQILRDEKKREVITYLIFGVLTTLVNWLVYFTMTALLGPEGYPKGSAAQMLIYNGSQWTAWVISVIFAYLTNRRYVFGSEEKRAGAWAELFRFASARLAGYLLFDLLLYNLLVFNLGISHEITKLLMNMLVVIFNYFASKFLIFKKAKRSDT</sequence>
<keyword evidence="3 6" id="KW-0812">Transmembrane</keyword>
<evidence type="ECO:0000256" key="5">
    <source>
        <dbReference type="ARBA" id="ARBA00023136"/>
    </source>
</evidence>
<feature type="transmembrane region" description="Helical" evidence="6">
    <location>
        <begin position="130"/>
        <end position="149"/>
    </location>
</feature>
<dbReference type="PANTHER" id="PTHR38459:SF5">
    <property type="entry name" value="CELL WALL TEICHOIC ACID GLYCOSYLATION PROTEIN GTCA"/>
    <property type="match status" value="1"/>
</dbReference>
<dbReference type="EMBL" id="VSSQ01026773">
    <property type="protein sequence ID" value="MPM75662.1"/>
    <property type="molecule type" value="Genomic_DNA"/>
</dbReference>
<evidence type="ECO:0000256" key="3">
    <source>
        <dbReference type="ARBA" id="ARBA00022692"/>
    </source>
</evidence>
<feature type="domain" description="GtrA/DPMS transmembrane" evidence="7">
    <location>
        <begin position="20"/>
        <end position="149"/>
    </location>
</feature>
<name>A0A645CFM9_9ZZZZ</name>
<reference evidence="8" key="1">
    <citation type="submission" date="2019-08" db="EMBL/GenBank/DDBJ databases">
        <authorList>
            <person name="Kucharzyk K."/>
            <person name="Murdoch R.W."/>
            <person name="Higgins S."/>
            <person name="Loffler F."/>
        </authorList>
    </citation>
    <scope>NUCLEOTIDE SEQUENCE</scope>
</reference>
<evidence type="ECO:0000256" key="1">
    <source>
        <dbReference type="ARBA" id="ARBA00004141"/>
    </source>
</evidence>
<evidence type="ECO:0000259" key="7">
    <source>
        <dbReference type="Pfam" id="PF04138"/>
    </source>
</evidence>
<comment type="subcellular location">
    <subcellularLocation>
        <location evidence="1">Membrane</location>
        <topology evidence="1">Multi-pass membrane protein</topology>
    </subcellularLocation>
</comment>
<evidence type="ECO:0000256" key="2">
    <source>
        <dbReference type="ARBA" id="ARBA00009399"/>
    </source>
</evidence>
<comment type="similarity">
    <text evidence="2">Belongs to the GtrA family.</text>
</comment>
<dbReference type="AlphaFoldDB" id="A0A645CFM9"/>
<dbReference type="PANTHER" id="PTHR38459">
    <property type="entry name" value="PROPHAGE BACTOPRENOL-LINKED GLUCOSE TRANSLOCASE HOMOLOG"/>
    <property type="match status" value="1"/>
</dbReference>
<dbReference type="GO" id="GO:0005886">
    <property type="term" value="C:plasma membrane"/>
    <property type="evidence" value="ECO:0007669"/>
    <property type="project" value="TreeGrafter"/>
</dbReference>
<feature type="transmembrane region" description="Helical" evidence="6">
    <location>
        <begin position="103"/>
        <end position="124"/>
    </location>
</feature>